<organism evidence="1 2">
    <name type="scientific">Biomphalaria pfeifferi</name>
    <name type="common">Bloodfluke planorb</name>
    <name type="synonym">Freshwater snail</name>
    <dbReference type="NCBI Taxonomy" id="112525"/>
    <lineage>
        <taxon>Eukaryota</taxon>
        <taxon>Metazoa</taxon>
        <taxon>Spiralia</taxon>
        <taxon>Lophotrochozoa</taxon>
        <taxon>Mollusca</taxon>
        <taxon>Gastropoda</taxon>
        <taxon>Heterobranchia</taxon>
        <taxon>Euthyneura</taxon>
        <taxon>Panpulmonata</taxon>
        <taxon>Hygrophila</taxon>
        <taxon>Lymnaeoidea</taxon>
        <taxon>Planorbidae</taxon>
        <taxon>Biomphalaria</taxon>
    </lineage>
</organism>
<protein>
    <submittedName>
        <fullName evidence="1">Uncharacterized protein</fullName>
    </submittedName>
</protein>
<comment type="caution">
    <text evidence="1">The sequence shown here is derived from an EMBL/GenBank/DDBJ whole genome shotgun (WGS) entry which is preliminary data.</text>
</comment>
<keyword evidence="2" id="KW-1185">Reference proteome</keyword>
<dbReference type="Proteomes" id="UP001233172">
    <property type="component" value="Unassembled WGS sequence"/>
</dbReference>
<name>A0AAD8BGI3_BIOPF</name>
<dbReference type="EMBL" id="JASAOG010000085">
    <property type="protein sequence ID" value="KAK0053588.1"/>
    <property type="molecule type" value="Genomic_DNA"/>
</dbReference>
<dbReference type="AlphaFoldDB" id="A0AAD8BGI3"/>
<gene>
    <name evidence="1" type="ORF">Bpfe_017048</name>
</gene>
<feature type="non-terminal residue" evidence="1">
    <location>
        <position position="64"/>
    </location>
</feature>
<evidence type="ECO:0000313" key="2">
    <source>
        <dbReference type="Proteomes" id="UP001233172"/>
    </source>
</evidence>
<sequence length="64" mass="6855">MSLPSTHAVDFHTVLPAQEPCVYLVTSSTCSAVVVCGSTQFTPLIAGQSFYSETKLAFDKTRGQ</sequence>
<proteinExistence type="predicted"/>
<reference evidence="1" key="1">
    <citation type="journal article" date="2023" name="PLoS Negl. Trop. Dis.">
        <title>A genome sequence for Biomphalaria pfeifferi, the major vector snail for the human-infecting parasite Schistosoma mansoni.</title>
        <authorList>
            <person name="Bu L."/>
            <person name="Lu L."/>
            <person name="Laidemitt M.R."/>
            <person name="Zhang S.M."/>
            <person name="Mutuku M."/>
            <person name="Mkoji G."/>
            <person name="Steinauer M."/>
            <person name="Loker E.S."/>
        </authorList>
    </citation>
    <scope>NUCLEOTIDE SEQUENCE</scope>
    <source>
        <strain evidence="1">KasaAsao</strain>
    </source>
</reference>
<accession>A0AAD8BGI3</accession>
<reference evidence="1" key="2">
    <citation type="submission" date="2023-04" db="EMBL/GenBank/DDBJ databases">
        <authorList>
            <person name="Bu L."/>
            <person name="Lu L."/>
            <person name="Laidemitt M.R."/>
            <person name="Zhang S.M."/>
            <person name="Mutuku M."/>
            <person name="Mkoji G."/>
            <person name="Steinauer M."/>
            <person name="Loker E.S."/>
        </authorList>
    </citation>
    <scope>NUCLEOTIDE SEQUENCE</scope>
    <source>
        <strain evidence="1">KasaAsao</strain>
        <tissue evidence="1">Whole Snail</tissue>
    </source>
</reference>
<evidence type="ECO:0000313" key="1">
    <source>
        <dbReference type="EMBL" id="KAK0053588.1"/>
    </source>
</evidence>